<dbReference type="EMBL" id="BKCJ011492188">
    <property type="protein sequence ID" value="GFD37878.1"/>
    <property type="molecule type" value="Genomic_DNA"/>
</dbReference>
<evidence type="ECO:0008006" key="2">
    <source>
        <dbReference type="Google" id="ProtNLM"/>
    </source>
</evidence>
<evidence type="ECO:0000313" key="1">
    <source>
        <dbReference type="EMBL" id="GFD37878.1"/>
    </source>
</evidence>
<protein>
    <recommendedName>
        <fullName evidence="2">Copper oxidase</fullName>
    </recommendedName>
</protein>
<name>A0A699VWJ6_TANCI</name>
<feature type="non-terminal residue" evidence="1">
    <location>
        <position position="160"/>
    </location>
</feature>
<sequence length="160" mass="16846">AGPNGVPNGNAYPASANSFRYAINPPGRKAAANLLDSVLEVGSGELEGCPTRPCPQAISVDDPGIFVVNYRHEPVGLRVYDPNRTAPDGKPGMQANGLAGDLAYALGPTGGITQFPPHINRGGDMPGDPFTPMLRTYTGDNVRLRLHAGGHEEEHNVTLH</sequence>
<proteinExistence type="predicted"/>
<gene>
    <name evidence="1" type="ORF">Tci_909847</name>
</gene>
<organism evidence="1">
    <name type="scientific">Tanacetum cinerariifolium</name>
    <name type="common">Dalmatian daisy</name>
    <name type="synonym">Chrysanthemum cinerariifolium</name>
    <dbReference type="NCBI Taxonomy" id="118510"/>
    <lineage>
        <taxon>Eukaryota</taxon>
        <taxon>Viridiplantae</taxon>
        <taxon>Streptophyta</taxon>
        <taxon>Embryophyta</taxon>
        <taxon>Tracheophyta</taxon>
        <taxon>Spermatophyta</taxon>
        <taxon>Magnoliopsida</taxon>
        <taxon>eudicotyledons</taxon>
        <taxon>Gunneridae</taxon>
        <taxon>Pentapetalae</taxon>
        <taxon>asterids</taxon>
        <taxon>campanulids</taxon>
        <taxon>Asterales</taxon>
        <taxon>Asteraceae</taxon>
        <taxon>Asteroideae</taxon>
        <taxon>Anthemideae</taxon>
        <taxon>Anthemidinae</taxon>
        <taxon>Tanacetum</taxon>
    </lineage>
</organism>
<dbReference type="AlphaFoldDB" id="A0A699VWJ6"/>
<feature type="non-terminal residue" evidence="1">
    <location>
        <position position="1"/>
    </location>
</feature>
<accession>A0A699VWJ6</accession>
<comment type="caution">
    <text evidence="1">The sequence shown here is derived from an EMBL/GenBank/DDBJ whole genome shotgun (WGS) entry which is preliminary data.</text>
</comment>
<reference evidence="1" key="1">
    <citation type="journal article" date="2019" name="Sci. Rep.">
        <title>Draft genome of Tanacetum cinerariifolium, the natural source of mosquito coil.</title>
        <authorList>
            <person name="Yamashiro T."/>
            <person name="Shiraishi A."/>
            <person name="Satake H."/>
            <person name="Nakayama K."/>
        </authorList>
    </citation>
    <scope>NUCLEOTIDE SEQUENCE</scope>
</reference>